<dbReference type="GO" id="GO:0016757">
    <property type="term" value="F:glycosyltransferase activity"/>
    <property type="evidence" value="ECO:0007669"/>
    <property type="project" value="UniProtKB-KW"/>
</dbReference>
<dbReference type="Gene3D" id="3.90.550.10">
    <property type="entry name" value="Spore Coat Polysaccharide Biosynthesis Protein SpsA, Chain A"/>
    <property type="match status" value="1"/>
</dbReference>
<gene>
    <name evidence="5" type="ordered locus">HRM2_29790</name>
</gene>
<dbReference type="KEGG" id="dat:HRM2_29790"/>
<dbReference type="CDD" id="cd04186">
    <property type="entry name" value="GT_2_like_c"/>
    <property type="match status" value="1"/>
</dbReference>
<evidence type="ECO:0000256" key="2">
    <source>
        <dbReference type="ARBA" id="ARBA00022676"/>
    </source>
</evidence>
<accession>C0QK36</accession>
<evidence type="ECO:0000256" key="3">
    <source>
        <dbReference type="ARBA" id="ARBA00022679"/>
    </source>
</evidence>
<evidence type="ECO:0000256" key="1">
    <source>
        <dbReference type="ARBA" id="ARBA00006739"/>
    </source>
</evidence>
<evidence type="ECO:0000313" key="5">
    <source>
        <dbReference type="EMBL" id="ACN16062.1"/>
    </source>
</evidence>
<evidence type="ECO:0000259" key="4">
    <source>
        <dbReference type="Pfam" id="PF00535"/>
    </source>
</evidence>
<dbReference type="InterPro" id="IPR001173">
    <property type="entry name" value="Glyco_trans_2-like"/>
</dbReference>
<dbReference type="CAZy" id="GT2">
    <property type="family name" value="Glycosyltransferase Family 2"/>
</dbReference>
<sequence>MIDLSVSIVSHNSRSDLELLMPSLKKALTGISSEVLLVDNCSSDGAADFVRSNYPEVILTENSVPCGYGANHNKNLKQVRGKYVLFMNSDMVIMPPALTLLCDFMDRNTHVGLCCPNVLNPDGSLQYLNKNYPNLFDLMIRRFVPGAAKSVFKRRMDAYELRESGYRRSVLVPFVSGCFMFCRTGVIQQVNGFDERYFLYFEDVDLCRKVQKIALTMSCPQARVVHRWERSAHKELKWFIVFVQSAVRYFNKWGYQFF</sequence>
<dbReference type="EMBL" id="CP001087">
    <property type="protein sequence ID" value="ACN16062.1"/>
    <property type="molecule type" value="Genomic_DNA"/>
</dbReference>
<evidence type="ECO:0000313" key="6">
    <source>
        <dbReference type="Proteomes" id="UP000000442"/>
    </source>
</evidence>
<organism evidence="5 6">
    <name type="scientific">Desulforapulum autotrophicum (strain ATCC 43914 / DSM 3382 / VKM B-1955 / HRM2)</name>
    <name type="common">Desulfobacterium autotrophicum</name>
    <dbReference type="NCBI Taxonomy" id="177437"/>
    <lineage>
        <taxon>Bacteria</taxon>
        <taxon>Pseudomonadati</taxon>
        <taxon>Thermodesulfobacteriota</taxon>
        <taxon>Desulfobacteria</taxon>
        <taxon>Desulfobacterales</taxon>
        <taxon>Desulfobacteraceae</taxon>
        <taxon>Desulforapulum</taxon>
    </lineage>
</organism>
<comment type="similarity">
    <text evidence="1">Belongs to the glycosyltransferase 2 family.</text>
</comment>
<dbReference type="PANTHER" id="PTHR43179">
    <property type="entry name" value="RHAMNOSYLTRANSFERASE WBBL"/>
    <property type="match status" value="1"/>
</dbReference>
<dbReference type="HOGENOM" id="CLU_023845_0_4_7"/>
<dbReference type="AlphaFoldDB" id="C0QK36"/>
<name>C0QK36_DESAH</name>
<dbReference type="SUPFAM" id="SSF53448">
    <property type="entry name" value="Nucleotide-diphospho-sugar transferases"/>
    <property type="match status" value="1"/>
</dbReference>
<dbReference type="Proteomes" id="UP000000442">
    <property type="component" value="Chromosome"/>
</dbReference>
<feature type="domain" description="Glycosyltransferase 2-like" evidence="4">
    <location>
        <begin position="5"/>
        <end position="130"/>
    </location>
</feature>
<keyword evidence="3 5" id="KW-0808">Transferase</keyword>
<dbReference type="STRING" id="177437.HRM2_29790"/>
<dbReference type="eggNOG" id="COG1216">
    <property type="taxonomic scope" value="Bacteria"/>
</dbReference>
<dbReference type="PANTHER" id="PTHR43179:SF12">
    <property type="entry name" value="GALACTOFURANOSYLTRANSFERASE GLFT2"/>
    <property type="match status" value="1"/>
</dbReference>
<dbReference type="InterPro" id="IPR029044">
    <property type="entry name" value="Nucleotide-diphossugar_trans"/>
</dbReference>
<dbReference type="RefSeq" id="WP_015904824.1">
    <property type="nucleotide sequence ID" value="NC_012108.1"/>
</dbReference>
<proteinExistence type="inferred from homology"/>
<keyword evidence="6" id="KW-1185">Reference proteome</keyword>
<dbReference type="Pfam" id="PF00535">
    <property type="entry name" value="Glycos_transf_2"/>
    <property type="match status" value="1"/>
</dbReference>
<keyword evidence="2" id="KW-0328">Glycosyltransferase</keyword>
<reference evidence="5 6" key="1">
    <citation type="journal article" date="2009" name="Environ. Microbiol.">
        <title>Genome sequence of Desulfobacterium autotrophicum HRM2, a marine sulfate reducer oxidizing organic carbon completely to carbon dioxide.</title>
        <authorList>
            <person name="Strittmatter A.W."/>
            <person name="Liesegang H."/>
            <person name="Rabus R."/>
            <person name="Decker I."/>
            <person name="Amann J."/>
            <person name="Andres S."/>
            <person name="Henne A."/>
            <person name="Fricke W.F."/>
            <person name="Martinez-Arias R."/>
            <person name="Bartels D."/>
            <person name="Goesmann A."/>
            <person name="Krause L."/>
            <person name="Puehler A."/>
            <person name="Klenk H.P."/>
            <person name="Richter M."/>
            <person name="Schuler M."/>
            <person name="Gloeckner F.O."/>
            <person name="Meyerdierks A."/>
            <person name="Gottschalk G."/>
            <person name="Amann R."/>
        </authorList>
    </citation>
    <scope>NUCLEOTIDE SEQUENCE [LARGE SCALE GENOMIC DNA]</scope>
    <source>
        <strain evidence="6">ATCC 43914 / DSM 3382 / HRM2</strain>
    </source>
</reference>
<protein>
    <submittedName>
        <fullName evidence="5">Glycosyl transferase (Group 2 family protein)</fullName>
    </submittedName>
</protein>
<dbReference type="OrthoDB" id="9771846at2"/>